<dbReference type="PANTHER" id="PTHR23344">
    <property type="entry name" value="GLYCEROPHOSPHORYL DIESTER PHOSPHODIESTERASE"/>
    <property type="match status" value="1"/>
</dbReference>
<protein>
    <recommendedName>
        <fullName evidence="8">GP-PDE domain-containing protein</fullName>
    </recommendedName>
</protein>
<evidence type="ECO:0000313" key="9">
    <source>
        <dbReference type="EMBL" id="KAH3813000.1"/>
    </source>
</evidence>
<reference evidence="9" key="2">
    <citation type="submission" date="2020-11" db="EMBL/GenBank/DDBJ databases">
        <authorList>
            <person name="McCartney M.A."/>
            <person name="Auch B."/>
            <person name="Kono T."/>
            <person name="Mallez S."/>
            <person name="Becker A."/>
            <person name="Gohl D.M."/>
            <person name="Silverstein K.A.T."/>
            <person name="Koren S."/>
            <person name="Bechman K.B."/>
            <person name="Herman A."/>
            <person name="Abrahante J.E."/>
            <person name="Garbe J."/>
        </authorList>
    </citation>
    <scope>NUCLEOTIDE SEQUENCE</scope>
    <source>
        <strain evidence="9">Duluth1</strain>
        <tissue evidence="9">Whole animal</tissue>
    </source>
</reference>
<dbReference type="AlphaFoldDB" id="A0A9D4GDH0"/>
<comment type="caution">
    <text evidence="9">The sequence shown here is derived from an EMBL/GenBank/DDBJ whole genome shotgun (WGS) entry which is preliminary data.</text>
</comment>
<dbReference type="PROSITE" id="PS51257">
    <property type="entry name" value="PROKAR_LIPOPROTEIN"/>
    <property type="match status" value="1"/>
</dbReference>
<dbReference type="InterPro" id="IPR030395">
    <property type="entry name" value="GP_PDE_dom"/>
</dbReference>
<feature type="transmembrane region" description="Helical" evidence="7">
    <location>
        <begin position="503"/>
        <end position="525"/>
    </location>
</feature>
<sequence>MARLSISGTPLQHYHHNYVLVLMTGLLGCRWHRYMQSRKGSRKVDIVLFMFLFLTATFVTGWFYFTFVMKTDKINFNIFMRDSTGSYIDWFMLLQAIVSTLFAYAMLLMLLSICHVVQGHQLYLQPCHGALVFVMFCACVALTVATLQIWREEYAVIYLSLQIFGPFLQIGAVCLMTVSSWLIAHEWFSIVRLELKVFSLIVYAFLLLGLYVSPLFINSPCVIAAEKLPTKPRLFAHRGASAITPENTLLAIKEASRYDDVFGIEVDVRICVDGVPYVLHDDHLRRTTNVEEVYPDLASLHADFFNITQLQSLSAGKWFLKYGPDRTLAGSGGVVQAEFVNQTVPTFLEVLHLALYLDLAVMFDVYLPPVSHPYYNDTLTIINDVIYMSSVNKSKIFWTAGTSTRFENITIPSAYQRVAGTKGMNSQTLKKNNFSAVNLEHVDFDKEYFRDYKSAGLKQFVYIVDSGWLYSYYWCLGVDFVHTNYCNMLSKQASPIWHMSPTFYLVLWVAVDSVSAVLVVAMFLIQRHRLFGQQFHPDQTSLSLNSSLSGHGNWGHKRARRSMKEKLLMRDLPGDTCDLDHSDHDFGIDSRGYEITMNAEDGQALSQAFHSNRESYYSDDGFQGNGDVANGRESLTMGLENGDLLTISRNRNSYNSLENTNPEESVTEIMFNRNRTNSSFSVTGTYNI</sequence>
<dbReference type="EMBL" id="JAIWYP010000006">
    <property type="protein sequence ID" value="KAH3813000.1"/>
    <property type="molecule type" value="Genomic_DNA"/>
</dbReference>
<dbReference type="GO" id="GO:0008081">
    <property type="term" value="F:phosphoric diester hydrolase activity"/>
    <property type="evidence" value="ECO:0007669"/>
    <property type="project" value="InterPro"/>
</dbReference>
<feature type="transmembrane region" description="Helical" evidence="7">
    <location>
        <begin position="156"/>
        <end position="183"/>
    </location>
</feature>
<dbReference type="PROSITE" id="PS51704">
    <property type="entry name" value="GP_PDE"/>
    <property type="match status" value="1"/>
</dbReference>
<keyword evidence="4 7" id="KW-1133">Transmembrane helix</keyword>
<feature type="transmembrane region" description="Helical" evidence="7">
    <location>
        <begin position="15"/>
        <end position="32"/>
    </location>
</feature>
<dbReference type="InterPro" id="IPR017946">
    <property type="entry name" value="PLC-like_Pdiesterase_TIM-brl"/>
</dbReference>
<keyword evidence="2 7" id="KW-0812">Transmembrane</keyword>
<dbReference type="Proteomes" id="UP000828390">
    <property type="component" value="Unassembled WGS sequence"/>
</dbReference>
<dbReference type="Pfam" id="PF03009">
    <property type="entry name" value="GDPD"/>
    <property type="match status" value="1"/>
</dbReference>
<dbReference type="PANTHER" id="PTHR23344:SF50">
    <property type="entry name" value="GP-PDE DOMAIN-CONTAINING PROTEIN"/>
    <property type="match status" value="1"/>
</dbReference>
<keyword evidence="6" id="KW-0325">Glycoprotein</keyword>
<evidence type="ECO:0000313" key="10">
    <source>
        <dbReference type="Proteomes" id="UP000828390"/>
    </source>
</evidence>
<evidence type="ECO:0000256" key="5">
    <source>
        <dbReference type="ARBA" id="ARBA00023136"/>
    </source>
</evidence>
<dbReference type="SUPFAM" id="SSF51695">
    <property type="entry name" value="PLC-like phosphodiesterases"/>
    <property type="match status" value="1"/>
</dbReference>
<proteinExistence type="predicted"/>
<feature type="domain" description="GP-PDE" evidence="8">
    <location>
        <begin position="232"/>
        <end position="493"/>
    </location>
</feature>
<comment type="subcellular location">
    <subcellularLocation>
        <location evidence="1">Membrane</location>
        <topology evidence="1">Multi-pass membrane protein</topology>
    </subcellularLocation>
</comment>
<evidence type="ECO:0000256" key="2">
    <source>
        <dbReference type="ARBA" id="ARBA00022692"/>
    </source>
</evidence>
<feature type="transmembrane region" description="Helical" evidence="7">
    <location>
        <begin position="129"/>
        <end position="150"/>
    </location>
</feature>
<reference evidence="9" key="1">
    <citation type="journal article" date="2019" name="bioRxiv">
        <title>The Genome of the Zebra Mussel, Dreissena polymorpha: A Resource for Invasive Species Research.</title>
        <authorList>
            <person name="McCartney M.A."/>
            <person name="Auch B."/>
            <person name="Kono T."/>
            <person name="Mallez S."/>
            <person name="Zhang Y."/>
            <person name="Obille A."/>
            <person name="Becker A."/>
            <person name="Abrahante J.E."/>
            <person name="Garbe J."/>
            <person name="Badalamenti J.P."/>
            <person name="Herman A."/>
            <person name="Mangelson H."/>
            <person name="Liachko I."/>
            <person name="Sullivan S."/>
            <person name="Sone E.D."/>
            <person name="Koren S."/>
            <person name="Silverstein K.A.T."/>
            <person name="Beckman K.B."/>
            <person name="Gohl D.M."/>
        </authorList>
    </citation>
    <scope>NUCLEOTIDE SEQUENCE</scope>
    <source>
        <strain evidence="9">Duluth1</strain>
        <tissue evidence="9">Whole animal</tissue>
    </source>
</reference>
<keyword evidence="5 7" id="KW-0472">Membrane</keyword>
<feature type="transmembrane region" description="Helical" evidence="7">
    <location>
        <begin position="87"/>
        <end position="117"/>
    </location>
</feature>
<keyword evidence="10" id="KW-1185">Reference proteome</keyword>
<feature type="transmembrane region" description="Helical" evidence="7">
    <location>
        <begin position="195"/>
        <end position="217"/>
    </location>
</feature>
<evidence type="ECO:0000256" key="7">
    <source>
        <dbReference type="SAM" id="Phobius"/>
    </source>
</evidence>
<evidence type="ECO:0000256" key="1">
    <source>
        <dbReference type="ARBA" id="ARBA00004141"/>
    </source>
</evidence>
<dbReference type="GO" id="GO:0016020">
    <property type="term" value="C:membrane"/>
    <property type="evidence" value="ECO:0007669"/>
    <property type="project" value="UniProtKB-SubCell"/>
</dbReference>
<dbReference type="OrthoDB" id="1058301at2759"/>
<keyword evidence="3" id="KW-0378">Hydrolase</keyword>
<evidence type="ECO:0000256" key="4">
    <source>
        <dbReference type="ARBA" id="ARBA00022989"/>
    </source>
</evidence>
<organism evidence="9 10">
    <name type="scientific">Dreissena polymorpha</name>
    <name type="common">Zebra mussel</name>
    <name type="synonym">Mytilus polymorpha</name>
    <dbReference type="NCBI Taxonomy" id="45954"/>
    <lineage>
        <taxon>Eukaryota</taxon>
        <taxon>Metazoa</taxon>
        <taxon>Spiralia</taxon>
        <taxon>Lophotrochozoa</taxon>
        <taxon>Mollusca</taxon>
        <taxon>Bivalvia</taxon>
        <taxon>Autobranchia</taxon>
        <taxon>Heteroconchia</taxon>
        <taxon>Euheterodonta</taxon>
        <taxon>Imparidentia</taxon>
        <taxon>Neoheterodontei</taxon>
        <taxon>Myida</taxon>
        <taxon>Dreissenoidea</taxon>
        <taxon>Dreissenidae</taxon>
        <taxon>Dreissena</taxon>
    </lineage>
</organism>
<accession>A0A9D4GDH0</accession>
<feature type="transmembrane region" description="Helical" evidence="7">
    <location>
        <begin position="44"/>
        <end position="67"/>
    </location>
</feature>
<gene>
    <name evidence="9" type="ORF">DPMN_141446</name>
</gene>
<name>A0A9D4GDH0_DREPO</name>
<evidence type="ECO:0000259" key="8">
    <source>
        <dbReference type="PROSITE" id="PS51704"/>
    </source>
</evidence>
<evidence type="ECO:0000256" key="3">
    <source>
        <dbReference type="ARBA" id="ARBA00022801"/>
    </source>
</evidence>
<dbReference type="GO" id="GO:0006629">
    <property type="term" value="P:lipid metabolic process"/>
    <property type="evidence" value="ECO:0007669"/>
    <property type="project" value="InterPro"/>
</dbReference>
<evidence type="ECO:0000256" key="6">
    <source>
        <dbReference type="ARBA" id="ARBA00023180"/>
    </source>
</evidence>
<dbReference type="Gene3D" id="3.20.20.190">
    <property type="entry name" value="Phosphatidylinositol (PI) phosphodiesterase"/>
    <property type="match status" value="1"/>
</dbReference>